<evidence type="ECO:0000256" key="1">
    <source>
        <dbReference type="ARBA" id="ARBA00023015"/>
    </source>
</evidence>
<evidence type="ECO:0000313" key="6">
    <source>
        <dbReference type="EMBL" id="MCZ0963208.1"/>
    </source>
</evidence>
<dbReference type="InterPro" id="IPR039425">
    <property type="entry name" value="RNA_pol_sigma-70-like"/>
</dbReference>
<dbReference type="Proteomes" id="UP001149822">
    <property type="component" value="Unassembled WGS sequence"/>
</dbReference>
<dbReference type="Pfam" id="PF04542">
    <property type="entry name" value="Sigma70_r2"/>
    <property type="match status" value="1"/>
</dbReference>
<keyword evidence="4" id="KW-0812">Transmembrane</keyword>
<evidence type="ECO:0000256" key="3">
    <source>
        <dbReference type="ARBA" id="ARBA00023163"/>
    </source>
</evidence>
<sequence length="270" mass="29199">MPDTRRTHLQDLITRVAKGDRPAFDALYQATSAQLNAICLSVLRDRREAEEALEQSFIQIWKTAPQFAESGLSPMAWLATLARDRAIDSLRRQEAHPAAVTAPAMLPDAGLAEALSDPVLAVRHAYLQGLDPAGFAQRTGLSVEAARQHLHEGLAEMAAEFLQPDEVLAAELALGLTDASAAEAATRASTDPAFARRLRDWQERLALLAGDLTPVMAPARARQRIRENLGHGLAPLAVDPLERTPWWRGTAGVLAAILLAAAVGVYLWMG</sequence>
<keyword evidence="3" id="KW-0804">Transcription</keyword>
<dbReference type="InterPro" id="IPR013325">
    <property type="entry name" value="RNA_pol_sigma_r2"/>
</dbReference>
<evidence type="ECO:0000259" key="5">
    <source>
        <dbReference type="Pfam" id="PF04542"/>
    </source>
</evidence>
<feature type="transmembrane region" description="Helical" evidence="4">
    <location>
        <begin position="246"/>
        <end position="269"/>
    </location>
</feature>
<dbReference type="PANTHER" id="PTHR43133">
    <property type="entry name" value="RNA POLYMERASE ECF-TYPE SIGMA FACTO"/>
    <property type="match status" value="1"/>
</dbReference>
<keyword evidence="7" id="KW-1185">Reference proteome</keyword>
<dbReference type="EMBL" id="JAPTYD010000031">
    <property type="protein sequence ID" value="MCZ0963208.1"/>
    <property type="molecule type" value="Genomic_DNA"/>
</dbReference>
<dbReference type="PANTHER" id="PTHR43133:SF62">
    <property type="entry name" value="RNA POLYMERASE SIGMA FACTOR SIGZ"/>
    <property type="match status" value="1"/>
</dbReference>
<accession>A0ABT4J7Y8</accession>
<keyword evidence="4" id="KW-1133">Transmembrane helix</keyword>
<feature type="domain" description="RNA polymerase sigma-70 region 2" evidence="5">
    <location>
        <begin position="27"/>
        <end position="94"/>
    </location>
</feature>
<organism evidence="6 7">
    <name type="scientific">Paracoccus benzoatiresistens</name>
    <dbReference type="NCBI Taxonomy" id="2997341"/>
    <lineage>
        <taxon>Bacteria</taxon>
        <taxon>Pseudomonadati</taxon>
        <taxon>Pseudomonadota</taxon>
        <taxon>Alphaproteobacteria</taxon>
        <taxon>Rhodobacterales</taxon>
        <taxon>Paracoccaceae</taxon>
        <taxon>Paracoccus</taxon>
    </lineage>
</organism>
<dbReference type="InterPro" id="IPR007627">
    <property type="entry name" value="RNA_pol_sigma70_r2"/>
</dbReference>
<proteinExistence type="predicted"/>
<evidence type="ECO:0000256" key="2">
    <source>
        <dbReference type="ARBA" id="ARBA00023082"/>
    </source>
</evidence>
<name>A0ABT4J7Y8_9RHOB</name>
<gene>
    <name evidence="6" type="ORF">OU682_16445</name>
</gene>
<evidence type="ECO:0000256" key="4">
    <source>
        <dbReference type="SAM" id="Phobius"/>
    </source>
</evidence>
<keyword evidence="1" id="KW-0805">Transcription regulation</keyword>
<comment type="caution">
    <text evidence="6">The sequence shown here is derived from an EMBL/GenBank/DDBJ whole genome shotgun (WGS) entry which is preliminary data.</text>
</comment>
<protein>
    <submittedName>
        <fullName evidence="6">Sigma factor</fullName>
    </submittedName>
</protein>
<dbReference type="RefSeq" id="WP_268943278.1">
    <property type="nucleotide sequence ID" value="NZ_JAPTYD010000031.1"/>
</dbReference>
<evidence type="ECO:0000313" key="7">
    <source>
        <dbReference type="Proteomes" id="UP001149822"/>
    </source>
</evidence>
<dbReference type="SUPFAM" id="SSF88946">
    <property type="entry name" value="Sigma2 domain of RNA polymerase sigma factors"/>
    <property type="match status" value="1"/>
</dbReference>
<keyword evidence="2" id="KW-0731">Sigma factor</keyword>
<reference evidence="6" key="1">
    <citation type="submission" date="2022-12" db="EMBL/GenBank/DDBJ databases">
        <title>Paracoccus sp. EF6 isolated from a lake water.</title>
        <authorList>
            <person name="Liu H."/>
        </authorList>
    </citation>
    <scope>NUCLEOTIDE SEQUENCE</scope>
    <source>
        <strain evidence="6">EF6</strain>
    </source>
</reference>
<keyword evidence="4" id="KW-0472">Membrane</keyword>
<dbReference type="Gene3D" id="1.10.1740.10">
    <property type="match status" value="1"/>
</dbReference>